<dbReference type="EnsemblPlants" id="KRG91701">
    <property type="protein sequence ID" value="KRG91701"/>
    <property type="gene ID" value="GLYMA_20G169700"/>
</dbReference>
<reference evidence="2" key="2">
    <citation type="submission" date="2018-02" db="UniProtKB">
        <authorList>
            <consortium name="EnsemblPlants"/>
        </authorList>
    </citation>
    <scope>IDENTIFICATION</scope>
    <source>
        <strain evidence="2">Williams 82</strain>
    </source>
</reference>
<evidence type="ECO:0000313" key="1">
    <source>
        <dbReference type="EMBL" id="KRG91701.1"/>
    </source>
</evidence>
<dbReference type="AlphaFoldDB" id="A0A0R0EDJ6"/>
<dbReference type="Gramene" id="KRG91701">
    <property type="protein sequence ID" value="KRG91701"/>
    <property type="gene ID" value="GLYMA_20G169700"/>
</dbReference>
<dbReference type="Proteomes" id="UP000008827">
    <property type="component" value="Chromosome 20"/>
</dbReference>
<protein>
    <submittedName>
        <fullName evidence="1 2">Uncharacterized protein</fullName>
    </submittedName>
</protein>
<evidence type="ECO:0000313" key="3">
    <source>
        <dbReference type="Proteomes" id="UP000008827"/>
    </source>
</evidence>
<organism evidence="1">
    <name type="scientific">Glycine max</name>
    <name type="common">Soybean</name>
    <name type="synonym">Glycine hispida</name>
    <dbReference type="NCBI Taxonomy" id="3847"/>
    <lineage>
        <taxon>Eukaryota</taxon>
        <taxon>Viridiplantae</taxon>
        <taxon>Streptophyta</taxon>
        <taxon>Embryophyta</taxon>
        <taxon>Tracheophyta</taxon>
        <taxon>Spermatophyta</taxon>
        <taxon>Magnoliopsida</taxon>
        <taxon>eudicotyledons</taxon>
        <taxon>Gunneridae</taxon>
        <taxon>Pentapetalae</taxon>
        <taxon>rosids</taxon>
        <taxon>fabids</taxon>
        <taxon>Fabales</taxon>
        <taxon>Fabaceae</taxon>
        <taxon>Papilionoideae</taxon>
        <taxon>50 kb inversion clade</taxon>
        <taxon>NPAAA clade</taxon>
        <taxon>indigoferoid/millettioid clade</taxon>
        <taxon>Phaseoleae</taxon>
        <taxon>Glycine</taxon>
        <taxon>Glycine subgen. Soja</taxon>
    </lineage>
</organism>
<reference evidence="1" key="3">
    <citation type="submission" date="2018-07" db="EMBL/GenBank/DDBJ databases">
        <title>WGS assembly of Glycine max.</title>
        <authorList>
            <person name="Schmutz J."/>
            <person name="Cannon S."/>
            <person name="Schlueter J."/>
            <person name="Ma J."/>
            <person name="Mitros T."/>
            <person name="Nelson W."/>
            <person name="Hyten D."/>
            <person name="Song Q."/>
            <person name="Thelen J."/>
            <person name="Cheng J."/>
            <person name="Xu D."/>
            <person name="Hellsten U."/>
            <person name="May G."/>
            <person name="Yu Y."/>
            <person name="Sakurai T."/>
            <person name="Umezawa T."/>
            <person name="Bhattacharyya M."/>
            <person name="Sandhu D."/>
            <person name="Valliyodan B."/>
            <person name="Lindquist E."/>
            <person name="Peto M."/>
            <person name="Grant D."/>
            <person name="Shu S."/>
            <person name="Goodstein D."/>
            <person name="Barry K."/>
            <person name="Futrell-Griggs M."/>
            <person name="Abernathy B."/>
            <person name="Du J."/>
            <person name="Tian Z."/>
            <person name="Zhu L."/>
            <person name="Gill N."/>
            <person name="Joshi T."/>
            <person name="Libault M."/>
            <person name="Sethuraman A."/>
            <person name="Zhang X."/>
            <person name="Shinozaki K."/>
            <person name="Nguyen H."/>
            <person name="Wing R."/>
            <person name="Cregan P."/>
            <person name="Specht J."/>
            <person name="Grimwood J."/>
            <person name="Rokhsar D."/>
            <person name="Stacey G."/>
            <person name="Shoemaker R."/>
            <person name="Jackson S."/>
        </authorList>
    </citation>
    <scope>NUCLEOTIDE SEQUENCE</scope>
    <source>
        <tissue evidence="1">Callus</tissue>
    </source>
</reference>
<accession>A0A0R0EDJ6</accession>
<name>A0A0R0EDJ6_SOYBN</name>
<evidence type="ECO:0000313" key="2">
    <source>
        <dbReference type="EnsemblPlants" id="KRG91701"/>
    </source>
</evidence>
<proteinExistence type="predicted"/>
<sequence>MLLPSKSPQPGSKLLTFYAKPEYTRCPWIKQRVKYLFTTSKRFLPFFLWQKSIVECNWWKASYSTN</sequence>
<gene>
    <name evidence="1" type="ORF">GLYMA_20G169700</name>
</gene>
<reference evidence="1 2" key="1">
    <citation type="journal article" date="2010" name="Nature">
        <title>Genome sequence of the palaeopolyploid soybean.</title>
        <authorList>
            <person name="Schmutz J."/>
            <person name="Cannon S.B."/>
            <person name="Schlueter J."/>
            <person name="Ma J."/>
            <person name="Mitros T."/>
            <person name="Nelson W."/>
            <person name="Hyten D.L."/>
            <person name="Song Q."/>
            <person name="Thelen J.J."/>
            <person name="Cheng J."/>
            <person name="Xu D."/>
            <person name="Hellsten U."/>
            <person name="May G.D."/>
            <person name="Yu Y."/>
            <person name="Sakurai T."/>
            <person name="Umezawa T."/>
            <person name="Bhattacharyya M.K."/>
            <person name="Sandhu D."/>
            <person name="Valliyodan B."/>
            <person name="Lindquist E."/>
            <person name="Peto M."/>
            <person name="Grant D."/>
            <person name="Shu S."/>
            <person name="Goodstein D."/>
            <person name="Barry K."/>
            <person name="Futrell-Griggs M."/>
            <person name="Abernathy B."/>
            <person name="Du J."/>
            <person name="Tian Z."/>
            <person name="Zhu L."/>
            <person name="Gill N."/>
            <person name="Joshi T."/>
            <person name="Libault M."/>
            <person name="Sethuraman A."/>
            <person name="Zhang X.-C."/>
            <person name="Shinozaki K."/>
            <person name="Nguyen H.T."/>
            <person name="Wing R.A."/>
            <person name="Cregan P."/>
            <person name="Specht J."/>
            <person name="Grimwood J."/>
            <person name="Rokhsar D."/>
            <person name="Stacey G."/>
            <person name="Shoemaker R.C."/>
            <person name="Jackson S.A."/>
        </authorList>
    </citation>
    <scope>NUCLEOTIDE SEQUENCE</scope>
    <source>
        <strain evidence="2">cv. Williams 82</strain>
        <tissue evidence="1">Callus</tissue>
    </source>
</reference>
<keyword evidence="3" id="KW-1185">Reference proteome</keyword>
<dbReference type="InParanoid" id="A0A0R0EDJ6"/>
<dbReference type="EMBL" id="CM000853">
    <property type="protein sequence ID" value="KRG91701.1"/>
    <property type="molecule type" value="Genomic_DNA"/>
</dbReference>